<evidence type="ECO:0000256" key="3">
    <source>
        <dbReference type="SAM" id="MobiDB-lite"/>
    </source>
</evidence>
<dbReference type="InterPro" id="IPR036915">
    <property type="entry name" value="Cyclin-like_sf"/>
</dbReference>
<evidence type="ECO:0000256" key="2">
    <source>
        <dbReference type="ARBA" id="ARBA00040808"/>
    </source>
</evidence>
<feature type="region of interest" description="Disordered" evidence="3">
    <location>
        <begin position="1"/>
        <end position="23"/>
    </location>
</feature>
<dbReference type="PANTHER" id="PTHR15615">
    <property type="match status" value="1"/>
</dbReference>
<dbReference type="Proteomes" id="UP000792457">
    <property type="component" value="Unassembled WGS sequence"/>
</dbReference>
<feature type="compositionally biased region" description="Polar residues" evidence="3">
    <location>
        <begin position="1"/>
        <end position="13"/>
    </location>
</feature>
<sequence>MNKMNSEIRSSGSLKKKRNGEPRTKVKVFGKHRDFLTRINKTLYYGKLPKTERFSLPVTELAAEIFSKARFPGNSVQLSLRHGGRMLGLERMTVGEVGDITRSACISPCSLVLALIYVDRLRDCNPKYLEKTSPSKLFLVSLMVASKFLHDDGEEDEVFNDEWAASSGMDPKELNSAEREFLAAIDWRVHVKESQFWERLEALEEAVAFREGHQRGWFTYSDVNYLLQTKELKLIAGALITVSAVCLTSYTAAVLSILGSNIIVSKLPSPSTILVEVLKSPVPAIPFGIWQERDLNHTPDIRSMESMFQATTGCSITGDNQSHSMVQIEKSEPNSYIHSFLNTTLVQKVIFPEMKTISTLFNSLNAASRLFDSFFNRNNNIYSGLMRRLSKEEKASDLGFCIHLFNEKWVIGENISQSFWLLSHFWNFDAFNEFEAQTSSKSDIFCEKTFSSSPDYSFSFGTIWNSGTSTEYNEKILSSSKSESSCKRKLLSFSHDPPISFGTSQY</sequence>
<gene>
    <name evidence="4" type="ORF">J437_LFUL008235</name>
</gene>
<dbReference type="CDD" id="cd20557">
    <property type="entry name" value="CYCLIN_ScPCL1-like"/>
    <property type="match status" value="1"/>
</dbReference>
<dbReference type="EMBL" id="KZ308370">
    <property type="protein sequence ID" value="KAG8228385.1"/>
    <property type="molecule type" value="Genomic_DNA"/>
</dbReference>
<dbReference type="AlphaFoldDB" id="A0A8K0K4V0"/>
<dbReference type="Gene3D" id="1.10.472.10">
    <property type="entry name" value="Cyclin-like"/>
    <property type="match status" value="1"/>
</dbReference>
<reference evidence="4" key="2">
    <citation type="submission" date="2017-10" db="EMBL/GenBank/DDBJ databases">
        <title>Ladona fulva Genome sequencing and assembly.</title>
        <authorList>
            <person name="Murali S."/>
            <person name="Richards S."/>
            <person name="Bandaranaike D."/>
            <person name="Bellair M."/>
            <person name="Blankenburg K."/>
            <person name="Chao H."/>
            <person name="Dinh H."/>
            <person name="Doddapaneni H."/>
            <person name="Dugan-Rocha S."/>
            <person name="Elkadiri S."/>
            <person name="Gnanaolivu R."/>
            <person name="Hernandez B."/>
            <person name="Skinner E."/>
            <person name="Javaid M."/>
            <person name="Lee S."/>
            <person name="Li M."/>
            <person name="Ming W."/>
            <person name="Munidasa M."/>
            <person name="Muniz J."/>
            <person name="Nguyen L."/>
            <person name="Hughes D."/>
            <person name="Osuji N."/>
            <person name="Pu L.-L."/>
            <person name="Puazo M."/>
            <person name="Qu C."/>
            <person name="Quiroz J."/>
            <person name="Raj R."/>
            <person name="Weissenberger G."/>
            <person name="Xin Y."/>
            <person name="Zou X."/>
            <person name="Han Y."/>
            <person name="Worley K."/>
            <person name="Muzny D."/>
            <person name="Gibbs R."/>
        </authorList>
    </citation>
    <scope>NUCLEOTIDE SEQUENCE</scope>
    <source>
        <strain evidence="4">Sampled in the wild</strain>
    </source>
</reference>
<protein>
    <recommendedName>
        <fullName evidence="2">Protein CNPPD1</fullName>
    </recommendedName>
</protein>
<organism evidence="4 5">
    <name type="scientific">Ladona fulva</name>
    <name type="common">Scarce chaser dragonfly</name>
    <name type="synonym">Libellula fulva</name>
    <dbReference type="NCBI Taxonomy" id="123851"/>
    <lineage>
        <taxon>Eukaryota</taxon>
        <taxon>Metazoa</taxon>
        <taxon>Ecdysozoa</taxon>
        <taxon>Arthropoda</taxon>
        <taxon>Hexapoda</taxon>
        <taxon>Insecta</taxon>
        <taxon>Pterygota</taxon>
        <taxon>Palaeoptera</taxon>
        <taxon>Odonata</taxon>
        <taxon>Epiprocta</taxon>
        <taxon>Anisoptera</taxon>
        <taxon>Libelluloidea</taxon>
        <taxon>Libellulidae</taxon>
        <taxon>Ladona</taxon>
    </lineage>
</organism>
<dbReference type="PANTHER" id="PTHR15615:SF108">
    <property type="entry name" value="PROTEIN CNPPD1"/>
    <property type="match status" value="1"/>
</dbReference>
<accession>A0A8K0K4V0</accession>
<dbReference type="GO" id="GO:0016538">
    <property type="term" value="F:cyclin-dependent protein serine/threonine kinase regulator activity"/>
    <property type="evidence" value="ECO:0007669"/>
    <property type="project" value="TreeGrafter"/>
</dbReference>
<name>A0A8K0K4V0_LADFU</name>
<comment type="caution">
    <text evidence="4">The sequence shown here is derived from an EMBL/GenBank/DDBJ whole genome shotgun (WGS) entry which is preliminary data.</text>
</comment>
<keyword evidence="5" id="KW-1185">Reference proteome</keyword>
<evidence type="ECO:0000313" key="5">
    <source>
        <dbReference type="Proteomes" id="UP000792457"/>
    </source>
</evidence>
<comment type="similarity">
    <text evidence="1">Belongs to the CNPPD1 family.</text>
</comment>
<proteinExistence type="inferred from homology"/>
<dbReference type="GO" id="GO:0005634">
    <property type="term" value="C:nucleus"/>
    <property type="evidence" value="ECO:0007669"/>
    <property type="project" value="TreeGrafter"/>
</dbReference>
<dbReference type="InterPro" id="IPR013922">
    <property type="entry name" value="Cyclin_PHO80-like"/>
</dbReference>
<reference evidence="4" key="1">
    <citation type="submission" date="2013-04" db="EMBL/GenBank/DDBJ databases">
        <authorList>
            <person name="Qu J."/>
            <person name="Murali S.C."/>
            <person name="Bandaranaike D."/>
            <person name="Bellair M."/>
            <person name="Blankenburg K."/>
            <person name="Chao H."/>
            <person name="Dinh H."/>
            <person name="Doddapaneni H."/>
            <person name="Downs B."/>
            <person name="Dugan-Rocha S."/>
            <person name="Elkadiri S."/>
            <person name="Gnanaolivu R.D."/>
            <person name="Hernandez B."/>
            <person name="Javaid M."/>
            <person name="Jayaseelan J.C."/>
            <person name="Lee S."/>
            <person name="Li M."/>
            <person name="Ming W."/>
            <person name="Munidasa M."/>
            <person name="Muniz J."/>
            <person name="Nguyen L."/>
            <person name="Ongeri F."/>
            <person name="Osuji N."/>
            <person name="Pu L.-L."/>
            <person name="Puazo M."/>
            <person name="Qu C."/>
            <person name="Quiroz J."/>
            <person name="Raj R."/>
            <person name="Weissenberger G."/>
            <person name="Xin Y."/>
            <person name="Zou X."/>
            <person name="Han Y."/>
            <person name="Richards S."/>
            <person name="Worley K."/>
            <person name="Muzny D."/>
            <person name="Gibbs R."/>
        </authorList>
    </citation>
    <scope>NUCLEOTIDE SEQUENCE</scope>
    <source>
        <strain evidence="4">Sampled in the wild</strain>
    </source>
</reference>
<evidence type="ECO:0000313" key="4">
    <source>
        <dbReference type="EMBL" id="KAG8228385.1"/>
    </source>
</evidence>
<evidence type="ECO:0000256" key="1">
    <source>
        <dbReference type="ARBA" id="ARBA00038508"/>
    </source>
</evidence>
<dbReference type="Pfam" id="PF08613">
    <property type="entry name" value="Cyclin"/>
    <property type="match status" value="1"/>
</dbReference>
<dbReference type="GO" id="GO:0019901">
    <property type="term" value="F:protein kinase binding"/>
    <property type="evidence" value="ECO:0007669"/>
    <property type="project" value="InterPro"/>
</dbReference>
<dbReference type="SUPFAM" id="SSF47954">
    <property type="entry name" value="Cyclin-like"/>
    <property type="match status" value="1"/>
</dbReference>
<dbReference type="GO" id="GO:0000307">
    <property type="term" value="C:cyclin-dependent protein kinase holoenzyme complex"/>
    <property type="evidence" value="ECO:0007669"/>
    <property type="project" value="TreeGrafter"/>
</dbReference>
<dbReference type="OrthoDB" id="244495at2759"/>